<keyword evidence="3" id="KW-1185">Reference proteome</keyword>
<dbReference type="PANTHER" id="PTHR31569:SF4">
    <property type="entry name" value="SWIM-TYPE DOMAIN-CONTAINING PROTEIN"/>
    <property type="match status" value="1"/>
</dbReference>
<evidence type="ECO:0000259" key="1">
    <source>
        <dbReference type="Pfam" id="PF21056"/>
    </source>
</evidence>
<sequence>MLHTVSDMHETESNAKGFLIIYAGGLVSGGYVTAEMQYLNHVTFWEKTALPDVHNVLQSIRCEKRGDTTDATPAKFVLCEFMEQNQGNSANIFVEEAFQAVHVVVFQSARMKRLFQPFPEVILDDTTHETNYVQHALVKVETKDKFRLAIKCFQSINQRLKNVKVFVTDKAFYESLFWQRCFSVLDICYVFSRICLEKRSSRMDPVLTRKRATPW</sequence>
<dbReference type="Proteomes" id="UP000237271">
    <property type="component" value="Unassembled WGS sequence"/>
</dbReference>
<evidence type="ECO:0000313" key="3">
    <source>
        <dbReference type="Proteomes" id="UP000237271"/>
    </source>
</evidence>
<proteinExistence type="predicted"/>
<gene>
    <name evidence="2" type="ORF">PHPALM_12547</name>
</gene>
<dbReference type="PANTHER" id="PTHR31569">
    <property type="entry name" value="SWIM-TYPE DOMAIN-CONTAINING PROTEIN"/>
    <property type="match status" value="1"/>
</dbReference>
<feature type="domain" description="ZSWIM1/3 RNaseH-like" evidence="1">
    <location>
        <begin position="80"/>
        <end position="131"/>
    </location>
</feature>
<dbReference type="AlphaFoldDB" id="A0A2P4XZG9"/>
<protein>
    <recommendedName>
        <fullName evidence="1">ZSWIM1/3 RNaseH-like domain-containing protein</fullName>
    </recommendedName>
</protein>
<dbReference type="InterPro" id="IPR052579">
    <property type="entry name" value="Zinc_finger_SWIM"/>
</dbReference>
<dbReference type="InterPro" id="IPR048324">
    <property type="entry name" value="ZSWIM1-3_RNaseH-like"/>
</dbReference>
<reference evidence="2 3" key="1">
    <citation type="journal article" date="2017" name="Genome Biol. Evol.">
        <title>Phytophthora megakarya and P. palmivora, closely related causal agents of cacao black pod rot, underwent increases in genome sizes and gene numbers by different mechanisms.</title>
        <authorList>
            <person name="Ali S.S."/>
            <person name="Shao J."/>
            <person name="Lary D.J."/>
            <person name="Kronmiller B."/>
            <person name="Shen D."/>
            <person name="Strem M.D."/>
            <person name="Amoako-Attah I."/>
            <person name="Akrofi A.Y."/>
            <person name="Begoude B.A."/>
            <person name="Ten Hoopen G.M."/>
            <person name="Coulibaly K."/>
            <person name="Kebe B.I."/>
            <person name="Melnick R.L."/>
            <person name="Guiltinan M.J."/>
            <person name="Tyler B.M."/>
            <person name="Meinhardt L.W."/>
            <person name="Bailey B.A."/>
        </authorList>
    </citation>
    <scope>NUCLEOTIDE SEQUENCE [LARGE SCALE GENOMIC DNA]</scope>
    <source>
        <strain evidence="3">sbr112.9</strain>
    </source>
</reference>
<dbReference type="EMBL" id="NCKW01006697">
    <property type="protein sequence ID" value="POM70952.1"/>
    <property type="molecule type" value="Genomic_DNA"/>
</dbReference>
<name>A0A2P4XZG9_9STRA</name>
<accession>A0A2P4XZG9</accession>
<dbReference type="Pfam" id="PF21056">
    <property type="entry name" value="ZSWIM1-3_RNaseH-like"/>
    <property type="match status" value="1"/>
</dbReference>
<comment type="caution">
    <text evidence="2">The sequence shown here is derived from an EMBL/GenBank/DDBJ whole genome shotgun (WGS) entry which is preliminary data.</text>
</comment>
<organism evidence="2 3">
    <name type="scientific">Phytophthora palmivora</name>
    <dbReference type="NCBI Taxonomy" id="4796"/>
    <lineage>
        <taxon>Eukaryota</taxon>
        <taxon>Sar</taxon>
        <taxon>Stramenopiles</taxon>
        <taxon>Oomycota</taxon>
        <taxon>Peronosporomycetes</taxon>
        <taxon>Peronosporales</taxon>
        <taxon>Peronosporaceae</taxon>
        <taxon>Phytophthora</taxon>
    </lineage>
</organism>
<evidence type="ECO:0000313" key="2">
    <source>
        <dbReference type="EMBL" id="POM70952.1"/>
    </source>
</evidence>
<dbReference type="OrthoDB" id="128308at2759"/>